<gene>
    <name evidence="1" type="ORF">CT0861_06096</name>
</gene>
<dbReference type="SUPFAM" id="SSF55729">
    <property type="entry name" value="Acyl-CoA N-acyltransferases (Nat)"/>
    <property type="match status" value="1"/>
</dbReference>
<evidence type="ECO:0000313" key="1">
    <source>
        <dbReference type="EMBL" id="KZL73889.1"/>
    </source>
</evidence>
<accession>A0A166UWB7</accession>
<comment type="caution">
    <text evidence="1">The sequence shown here is derived from an EMBL/GenBank/DDBJ whole genome shotgun (WGS) entry which is preliminary data.</text>
</comment>
<dbReference type="InterPro" id="IPR016181">
    <property type="entry name" value="Acyl_CoA_acyltransferase"/>
</dbReference>
<reference evidence="1 2" key="1">
    <citation type="submission" date="2015-06" db="EMBL/GenBank/DDBJ databases">
        <title>Survival trade-offs in plant roots during colonization by closely related pathogenic and mutualistic fungi.</title>
        <authorList>
            <person name="Hacquard S."/>
            <person name="Kracher B."/>
            <person name="Hiruma K."/>
            <person name="Weinman A."/>
            <person name="Muench P."/>
            <person name="Garrido Oter R."/>
            <person name="Ver Loren van Themaat E."/>
            <person name="Dallerey J.-F."/>
            <person name="Damm U."/>
            <person name="Henrissat B."/>
            <person name="Lespinet O."/>
            <person name="Thon M."/>
            <person name="Kemen E."/>
            <person name="McHardy A.C."/>
            <person name="Schulze-Lefert P."/>
            <person name="O'Connell R.J."/>
        </authorList>
    </citation>
    <scope>NUCLEOTIDE SEQUENCE [LARGE SCALE GENOMIC DNA]</scope>
    <source>
        <strain evidence="1 2">0861</strain>
    </source>
</reference>
<protein>
    <recommendedName>
        <fullName evidence="3">N-acetyltransferase domain-containing protein</fullName>
    </recommendedName>
</protein>
<dbReference type="Proteomes" id="UP000076552">
    <property type="component" value="Unassembled WGS sequence"/>
</dbReference>
<name>A0A166UWB7_9PEZI</name>
<dbReference type="EMBL" id="LFIV01000039">
    <property type="protein sequence ID" value="KZL73889.1"/>
    <property type="molecule type" value="Genomic_DNA"/>
</dbReference>
<organism evidence="1 2">
    <name type="scientific">Colletotrichum tofieldiae</name>
    <dbReference type="NCBI Taxonomy" id="708197"/>
    <lineage>
        <taxon>Eukaryota</taxon>
        <taxon>Fungi</taxon>
        <taxon>Dikarya</taxon>
        <taxon>Ascomycota</taxon>
        <taxon>Pezizomycotina</taxon>
        <taxon>Sordariomycetes</taxon>
        <taxon>Hypocreomycetidae</taxon>
        <taxon>Glomerellales</taxon>
        <taxon>Glomerellaceae</taxon>
        <taxon>Colletotrichum</taxon>
        <taxon>Colletotrichum spaethianum species complex</taxon>
    </lineage>
</organism>
<keyword evidence="2" id="KW-1185">Reference proteome</keyword>
<proteinExistence type="predicted"/>
<evidence type="ECO:0008006" key="3">
    <source>
        <dbReference type="Google" id="ProtNLM"/>
    </source>
</evidence>
<evidence type="ECO:0000313" key="2">
    <source>
        <dbReference type="Proteomes" id="UP000076552"/>
    </source>
</evidence>
<dbReference type="AlphaFoldDB" id="A0A166UWB7"/>
<sequence>MSTMSSLETGPMTDEVLKDIFASDQDMYPAPLTWERLRSWTTAAPEVATCFYLPAEGSKGRCTRTLIGAVIALPVLAPAWRDLLVGKVKETDVDAESMFARDGDPHSEVGLHVFHVERFDVPQACGRVRGFADLSMRAVVAAAERKGWKIIGHSALTATPGGRRCFEKMGFEPTGYEEFWVADARGGVELVTVTADTAPEERISPGDVAVRGHATMFARHLHPANSAQ</sequence>